<gene>
    <name evidence="1" type="ORF">CVT23_07470</name>
</gene>
<protein>
    <recommendedName>
        <fullName evidence="3">Cyclase</fullName>
    </recommendedName>
</protein>
<dbReference type="Proteomes" id="UP000229498">
    <property type="component" value="Unassembled WGS sequence"/>
</dbReference>
<reference evidence="1 2" key="1">
    <citation type="submission" date="2017-11" db="EMBL/GenBank/DDBJ databases">
        <title>Draft genome sequence of Rhizobiales bacterium SY3-13.</title>
        <authorList>
            <person name="Sun C."/>
        </authorList>
    </citation>
    <scope>NUCLEOTIDE SEQUENCE [LARGE SCALE GENOMIC DNA]</scope>
    <source>
        <strain evidence="1 2">SY3-13</strain>
    </source>
</reference>
<name>A0A2M9G3D1_9PROT</name>
<evidence type="ECO:0000313" key="1">
    <source>
        <dbReference type="EMBL" id="PJK30229.1"/>
    </source>
</evidence>
<dbReference type="Pfam" id="PF04199">
    <property type="entry name" value="Cyclase"/>
    <property type="match status" value="1"/>
</dbReference>
<dbReference type="SUPFAM" id="SSF102198">
    <property type="entry name" value="Putative cyclase"/>
    <property type="match status" value="1"/>
</dbReference>
<accession>A0A2M9G3D1</accession>
<organism evidence="1 2">
    <name type="scientific">Minwuia thermotolerans</name>
    <dbReference type="NCBI Taxonomy" id="2056226"/>
    <lineage>
        <taxon>Bacteria</taxon>
        <taxon>Pseudomonadati</taxon>
        <taxon>Pseudomonadota</taxon>
        <taxon>Alphaproteobacteria</taxon>
        <taxon>Minwuiales</taxon>
        <taxon>Minwuiaceae</taxon>
        <taxon>Minwuia</taxon>
    </lineage>
</organism>
<dbReference type="RefSeq" id="WP_109795427.1">
    <property type="nucleotide sequence ID" value="NZ_PHIG01000029.1"/>
</dbReference>
<comment type="caution">
    <text evidence="1">The sequence shown here is derived from an EMBL/GenBank/DDBJ whole genome shotgun (WGS) entry which is preliminary data.</text>
</comment>
<dbReference type="GO" id="GO:0004061">
    <property type="term" value="F:arylformamidase activity"/>
    <property type="evidence" value="ECO:0007669"/>
    <property type="project" value="InterPro"/>
</dbReference>
<evidence type="ECO:0000313" key="2">
    <source>
        <dbReference type="Proteomes" id="UP000229498"/>
    </source>
</evidence>
<dbReference type="InterPro" id="IPR037175">
    <property type="entry name" value="KFase_sf"/>
</dbReference>
<sequence>MTWKLPDYDDLPVIEKIGLRHAWGVFGENDELGCINLLTPECRLAAAKEIRQGRVVNLSLPLNEPDPPLFGRQPLRHEIFNLDRNTLDDRLDSLYPQASSQWDSLRHVRAREFGYWGGVTEDFKPGPGRLGIEHWVEHGMVGRGVLLDVAGWFADRGEDYHALKPRAVTATELEAVAAHQGVTIEPGDMLCLHFGWVEAYRALDRTARENYVGNISHAGLNASEEEARRLWNWHPAVLACDNPAVEVIPGDPAIGSLHRRVLPLMGFCLGEMLDFSALTRECRAAGKWTFMMTAVPLNLPGGIGSPANAIAII</sequence>
<evidence type="ECO:0008006" key="3">
    <source>
        <dbReference type="Google" id="ProtNLM"/>
    </source>
</evidence>
<dbReference type="OrthoDB" id="7067800at2"/>
<dbReference type="AlphaFoldDB" id="A0A2M9G3D1"/>
<proteinExistence type="predicted"/>
<keyword evidence="2" id="KW-1185">Reference proteome</keyword>
<dbReference type="GO" id="GO:0019441">
    <property type="term" value="P:L-tryptophan catabolic process to kynurenine"/>
    <property type="evidence" value="ECO:0007669"/>
    <property type="project" value="InterPro"/>
</dbReference>
<dbReference type="EMBL" id="PHIG01000029">
    <property type="protein sequence ID" value="PJK30229.1"/>
    <property type="molecule type" value="Genomic_DNA"/>
</dbReference>
<dbReference type="InterPro" id="IPR007325">
    <property type="entry name" value="KFase/CYL"/>
</dbReference>
<dbReference type="Gene3D" id="3.50.30.50">
    <property type="entry name" value="Putative cyclase"/>
    <property type="match status" value="1"/>
</dbReference>
<dbReference type="PANTHER" id="PTHR34861">
    <property type="match status" value="1"/>
</dbReference>